<comment type="catalytic activity">
    <reaction evidence="11">
        <text>L-seryl-[protein] + ATP = O-phospho-L-seryl-[protein] + ADP + H(+)</text>
        <dbReference type="Rhea" id="RHEA:17989"/>
        <dbReference type="Rhea" id="RHEA-COMP:9863"/>
        <dbReference type="Rhea" id="RHEA-COMP:11604"/>
        <dbReference type="ChEBI" id="CHEBI:15378"/>
        <dbReference type="ChEBI" id="CHEBI:29999"/>
        <dbReference type="ChEBI" id="CHEBI:30616"/>
        <dbReference type="ChEBI" id="CHEBI:83421"/>
        <dbReference type="ChEBI" id="CHEBI:456216"/>
        <dbReference type="EC" id="2.7.11.1"/>
    </reaction>
</comment>
<evidence type="ECO:0000256" key="6">
    <source>
        <dbReference type="ARBA" id="ARBA00022840"/>
    </source>
</evidence>
<feature type="binding site" evidence="8">
    <location>
        <begin position="132"/>
        <end position="134"/>
    </location>
    <ligand>
        <name>ATP</name>
        <dbReference type="ChEBI" id="CHEBI:30616"/>
    </ligand>
</feature>
<feature type="binding site" evidence="10">
    <location>
        <position position="87"/>
    </location>
    <ligand>
        <name>ATP</name>
        <dbReference type="ChEBI" id="CHEBI:30616"/>
    </ligand>
</feature>
<feature type="active site" description="Proton acceptor" evidence="7">
    <location>
        <position position="177"/>
    </location>
</feature>
<dbReference type="SUPFAM" id="SSF56112">
    <property type="entry name" value="Protein kinase-like (PK-like)"/>
    <property type="match status" value="1"/>
</dbReference>
<comment type="similarity">
    <text evidence="11">Belongs to the protein kinase superfamily. Ser/Thr protein kinase family. Aurora subfamily.</text>
</comment>
<dbReference type="Gene3D" id="1.10.510.10">
    <property type="entry name" value="Transferase(Phosphotransferase) domain 1"/>
    <property type="match status" value="1"/>
</dbReference>
<dbReference type="PANTHER" id="PTHR24350">
    <property type="entry name" value="SERINE/THREONINE-PROTEIN KINASE IAL-RELATED"/>
    <property type="match status" value="1"/>
</dbReference>
<feature type="domain" description="Protein kinase" evidence="13">
    <location>
        <begin position="54"/>
        <end position="303"/>
    </location>
</feature>
<dbReference type="Pfam" id="PF00069">
    <property type="entry name" value="Pkinase"/>
    <property type="match status" value="1"/>
</dbReference>
<evidence type="ECO:0000256" key="4">
    <source>
        <dbReference type="ARBA" id="ARBA00022741"/>
    </source>
</evidence>
<evidence type="ECO:0000256" key="8">
    <source>
        <dbReference type="PIRSR" id="PIRSR630616-2"/>
    </source>
</evidence>
<evidence type="ECO:0000259" key="13">
    <source>
        <dbReference type="PROSITE" id="PS50011"/>
    </source>
</evidence>
<protein>
    <recommendedName>
        <fullName evidence="11">Aurora kinase</fullName>
        <ecNumber evidence="11">2.7.11.1</ecNumber>
    </recommendedName>
</protein>
<keyword evidence="5 11" id="KW-0418">Kinase</keyword>
<accession>A0A1R2AUG9</accession>
<keyword evidence="2 11" id="KW-0723">Serine/threonine-protein kinase</keyword>
<dbReference type="PROSITE" id="PS00108">
    <property type="entry name" value="PROTEIN_KINASE_ST"/>
    <property type="match status" value="1"/>
</dbReference>
<dbReference type="SMART" id="SM00220">
    <property type="entry name" value="S_TKc"/>
    <property type="match status" value="1"/>
</dbReference>
<comment type="subunit">
    <text evidence="1">Monomer.</text>
</comment>
<sequence>MDLKSREKVSKIKIIRHDLDGRDCSSDSKTENMHTSQKIDFSDKSISLNDFLPIKQNKPLGRGAYGEVELVQNIASKNLYAFKIIKKKNLNRSGTLKMIHREISVQKKLIHPNIIRLYGHIEDSESLYLILEYAEKGNLFHYIRKKKRLYEEEAFYYFTQVCFAINYLHEHDIIHRDVKPENILITSKNIVKICDFGWCAEGIEERTTYCGTLDYMAPEIVLRNRYTNKVDIWALGVLLYEMTHGYPPFNAKNDLEKSILIKQSIINFSDKVSTQCKDLLTLILQENPKNRPSIITILKHPWFSKFKSIVYKDKVDFGYYAPGSQVTVENFGEGIVVSSQGLICEVSFESETRSFIIPEIYKQHDGGSSRSLTSMRFTKDKSVNDFCENKDIESKLQRNYPPSYKQSGGKPPRTPIISSDRGAKIKRRLRSEISFYADSPILKHSSRCETSNYMISQQLSLDDSIRTFRFSNSSEDSDVVSNIIEGEAFENKLRQLQSLQEILESPHLPQELNEKPIQKPSLLSRIIGIFTIGCADR</sequence>
<dbReference type="OrthoDB" id="345735at2759"/>
<evidence type="ECO:0000256" key="3">
    <source>
        <dbReference type="ARBA" id="ARBA00022679"/>
    </source>
</evidence>
<dbReference type="InterPro" id="IPR000719">
    <property type="entry name" value="Prot_kinase_dom"/>
</dbReference>
<dbReference type="Proteomes" id="UP000187209">
    <property type="component" value="Unassembled WGS sequence"/>
</dbReference>
<name>A0A1R2AUG9_9CILI</name>
<evidence type="ECO:0000313" key="14">
    <source>
        <dbReference type="EMBL" id="OMJ68147.1"/>
    </source>
</evidence>
<evidence type="ECO:0000256" key="5">
    <source>
        <dbReference type="ARBA" id="ARBA00022777"/>
    </source>
</evidence>
<keyword evidence="3 11" id="KW-0808">Transferase</keyword>
<dbReference type="GO" id="GO:0005524">
    <property type="term" value="F:ATP binding"/>
    <property type="evidence" value="ECO:0007669"/>
    <property type="project" value="UniProtKB-UniRule"/>
</dbReference>
<evidence type="ECO:0000256" key="1">
    <source>
        <dbReference type="ARBA" id="ARBA00011245"/>
    </source>
</evidence>
<organism evidence="14 15">
    <name type="scientific">Stentor coeruleus</name>
    <dbReference type="NCBI Taxonomy" id="5963"/>
    <lineage>
        <taxon>Eukaryota</taxon>
        <taxon>Sar</taxon>
        <taxon>Alveolata</taxon>
        <taxon>Ciliophora</taxon>
        <taxon>Postciliodesmatophora</taxon>
        <taxon>Heterotrichea</taxon>
        <taxon>Heterotrichida</taxon>
        <taxon>Stentoridae</taxon>
        <taxon>Stentor</taxon>
    </lineage>
</organism>
<evidence type="ECO:0000256" key="11">
    <source>
        <dbReference type="RuleBase" id="RU367134"/>
    </source>
</evidence>
<dbReference type="AlphaFoldDB" id="A0A1R2AUG9"/>
<comment type="catalytic activity">
    <reaction evidence="11">
        <text>L-threonyl-[protein] + ATP = O-phospho-L-threonyl-[protein] + ADP + H(+)</text>
        <dbReference type="Rhea" id="RHEA:46608"/>
        <dbReference type="Rhea" id="RHEA-COMP:11060"/>
        <dbReference type="Rhea" id="RHEA-COMP:11605"/>
        <dbReference type="ChEBI" id="CHEBI:15378"/>
        <dbReference type="ChEBI" id="CHEBI:30013"/>
        <dbReference type="ChEBI" id="CHEBI:30616"/>
        <dbReference type="ChEBI" id="CHEBI:61977"/>
        <dbReference type="ChEBI" id="CHEBI:456216"/>
        <dbReference type="EC" id="2.7.11.1"/>
    </reaction>
</comment>
<keyword evidence="6 8" id="KW-0067">ATP-binding</keyword>
<keyword evidence="4 8" id="KW-0547">Nucleotide-binding</keyword>
<evidence type="ECO:0000256" key="2">
    <source>
        <dbReference type="ARBA" id="ARBA00022527"/>
    </source>
</evidence>
<dbReference type="FunFam" id="3.30.200.20:FF:000042">
    <property type="entry name" value="Aurora kinase A"/>
    <property type="match status" value="1"/>
</dbReference>
<feature type="binding site" evidence="8">
    <location>
        <begin position="181"/>
        <end position="182"/>
    </location>
    <ligand>
        <name>ATP</name>
        <dbReference type="ChEBI" id="CHEBI:30616"/>
    </ligand>
</feature>
<keyword evidence="15" id="KW-1185">Reference proteome</keyword>
<feature type="cross-link" description="Glycyl lysine isopeptide (Lys-Gly) (interchain with G-Cter in SUMO2)" evidence="9">
    <location>
        <position position="179"/>
    </location>
</feature>
<evidence type="ECO:0000256" key="10">
    <source>
        <dbReference type="PROSITE-ProRule" id="PRU10141"/>
    </source>
</evidence>
<dbReference type="FunFam" id="1.10.510.10:FF:000571">
    <property type="entry name" value="Maternal embryonic leucine zipper kinase"/>
    <property type="match status" value="1"/>
</dbReference>
<dbReference type="EMBL" id="MPUH01001376">
    <property type="protein sequence ID" value="OMJ68147.1"/>
    <property type="molecule type" value="Genomic_DNA"/>
</dbReference>
<gene>
    <name evidence="14" type="ORF">SteCoe_34485</name>
</gene>
<proteinExistence type="inferred from homology"/>
<feature type="binding site" evidence="8">
    <location>
        <position position="195"/>
    </location>
    <ligand>
        <name>ATP</name>
        <dbReference type="ChEBI" id="CHEBI:30616"/>
    </ligand>
</feature>
<dbReference type="InterPro" id="IPR008271">
    <property type="entry name" value="Ser/Thr_kinase_AS"/>
</dbReference>
<reference evidence="14 15" key="1">
    <citation type="submission" date="2016-11" db="EMBL/GenBank/DDBJ databases">
        <title>The macronuclear genome of Stentor coeruleus: a giant cell with tiny introns.</title>
        <authorList>
            <person name="Slabodnick M."/>
            <person name="Ruby J.G."/>
            <person name="Reiff S.B."/>
            <person name="Swart E.C."/>
            <person name="Gosai S."/>
            <person name="Prabakaran S."/>
            <person name="Witkowska E."/>
            <person name="Larue G.E."/>
            <person name="Fisher S."/>
            <person name="Freeman R.M."/>
            <person name="Gunawardena J."/>
            <person name="Chu W."/>
            <person name="Stover N.A."/>
            <person name="Gregory B.D."/>
            <person name="Nowacki M."/>
            <person name="Derisi J."/>
            <person name="Roy S.W."/>
            <person name="Marshall W.F."/>
            <person name="Sood P."/>
        </authorList>
    </citation>
    <scope>NUCLEOTIDE SEQUENCE [LARGE SCALE GENOMIC DNA]</scope>
    <source>
        <strain evidence="14">WM001</strain>
    </source>
</reference>
<evidence type="ECO:0000256" key="12">
    <source>
        <dbReference type="SAM" id="MobiDB-lite"/>
    </source>
</evidence>
<feature type="region of interest" description="Disordered" evidence="12">
    <location>
        <begin position="397"/>
        <end position="421"/>
    </location>
</feature>
<dbReference type="InterPro" id="IPR011009">
    <property type="entry name" value="Kinase-like_dom_sf"/>
</dbReference>
<evidence type="ECO:0000256" key="9">
    <source>
        <dbReference type="PIRSR" id="PIRSR630616-3"/>
    </source>
</evidence>
<evidence type="ECO:0000256" key="7">
    <source>
        <dbReference type="PIRSR" id="PIRSR630616-1"/>
    </source>
</evidence>
<dbReference type="EC" id="2.7.11.1" evidence="11"/>
<dbReference type="InterPro" id="IPR030616">
    <property type="entry name" value="Aur-like"/>
</dbReference>
<dbReference type="GO" id="GO:0004674">
    <property type="term" value="F:protein serine/threonine kinase activity"/>
    <property type="evidence" value="ECO:0007669"/>
    <property type="project" value="UniProtKB-KW"/>
</dbReference>
<evidence type="ECO:0000313" key="15">
    <source>
        <dbReference type="Proteomes" id="UP000187209"/>
    </source>
</evidence>
<dbReference type="CDD" id="cd14007">
    <property type="entry name" value="STKc_Aurora"/>
    <property type="match status" value="1"/>
</dbReference>
<dbReference type="InterPro" id="IPR017441">
    <property type="entry name" value="Protein_kinase_ATP_BS"/>
</dbReference>
<comment type="caution">
    <text evidence="14">The sequence shown here is derived from an EMBL/GenBank/DDBJ whole genome shotgun (WGS) entry which is preliminary data.</text>
</comment>
<feature type="binding site" evidence="8">
    <location>
        <position position="83"/>
    </location>
    <ligand>
        <name>ATP</name>
        <dbReference type="ChEBI" id="CHEBI:30616"/>
    </ligand>
</feature>
<dbReference type="PROSITE" id="PS50011">
    <property type="entry name" value="PROTEIN_KINASE_DOM"/>
    <property type="match status" value="1"/>
</dbReference>
<dbReference type="PROSITE" id="PS00107">
    <property type="entry name" value="PROTEIN_KINASE_ATP"/>
    <property type="match status" value="1"/>
</dbReference>